<protein>
    <submittedName>
        <fullName evidence="8">DoxX family protein</fullName>
    </submittedName>
</protein>
<feature type="transmembrane region" description="Helical" evidence="7">
    <location>
        <begin position="58"/>
        <end position="78"/>
    </location>
</feature>
<dbReference type="Pfam" id="PF07681">
    <property type="entry name" value="DoxX"/>
    <property type="match status" value="1"/>
</dbReference>
<evidence type="ECO:0000256" key="3">
    <source>
        <dbReference type="ARBA" id="ARBA00022475"/>
    </source>
</evidence>
<feature type="transmembrane region" description="Helical" evidence="7">
    <location>
        <begin position="85"/>
        <end position="102"/>
    </location>
</feature>
<dbReference type="EMBL" id="CP060007">
    <property type="protein sequence ID" value="QNA45909.1"/>
    <property type="molecule type" value="Genomic_DNA"/>
</dbReference>
<keyword evidence="6 7" id="KW-0472">Membrane</keyword>
<sequence>MIQQILKTEVNYICFFLRVVAGVIIFPYGMQKLLGWFNDFGGGVGIKASLAQLKKKKVPLFLAWMVILGQSLGSIALITGFAGRIAAVGNFIIFTGALINHLPDGWVLNWTGRKRGEGIEYFVLLLSMLLIIIINGSGAVSIDLYLQKSYK</sequence>
<dbReference type="RefSeq" id="WP_182805372.1">
    <property type="nucleotide sequence ID" value="NZ_CP060007.1"/>
</dbReference>
<feature type="transmembrane region" description="Helical" evidence="7">
    <location>
        <begin position="122"/>
        <end position="146"/>
    </location>
</feature>
<evidence type="ECO:0000256" key="2">
    <source>
        <dbReference type="ARBA" id="ARBA00006679"/>
    </source>
</evidence>
<dbReference type="AlphaFoldDB" id="A0A7G5XKA6"/>
<keyword evidence="9" id="KW-1185">Reference proteome</keyword>
<evidence type="ECO:0000256" key="7">
    <source>
        <dbReference type="SAM" id="Phobius"/>
    </source>
</evidence>
<dbReference type="InterPro" id="IPR051907">
    <property type="entry name" value="DoxX-like_oxidoreductase"/>
</dbReference>
<dbReference type="PANTHER" id="PTHR33452:SF1">
    <property type="entry name" value="INNER MEMBRANE PROTEIN YPHA-RELATED"/>
    <property type="match status" value="1"/>
</dbReference>
<name>A0A7G5XKA6_9BACT</name>
<keyword evidence="3" id="KW-1003">Cell membrane</keyword>
<evidence type="ECO:0000313" key="9">
    <source>
        <dbReference type="Proteomes" id="UP000515344"/>
    </source>
</evidence>
<accession>A0A7G5XKA6</accession>
<evidence type="ECO:0000256" key="5">
    <source>
        <dbReference type="ARBA" id="ARBA00022989"/>
    </source>
</evidence>
<keyword evidence="5 7" id="KW-1133">Transmembrane helix</keyword>
<keyword evidence="4 7" id="KW-0812">Transmembrane</keyword>
<evidence type="ECO:0000313" key="8">
    <source>
        <dbReference type="EMBL" id="QNA45909.1"/>
    </source>
</evidence>
<proteinExistence type="inferred from homology"/>
<evidence type="ECO:0000256" key="6">
    <source>
        <dbReference type="ARBA" id="ARBA00023136"/>
    </source>
</evidence>
<reference evidence="9" key="1">
    <citation type="submission" date="2020-08" db="EMBL/GenBank/DDBJ databases">
        <title>Lacibacter sp. S13-6-6 genome sequencing.</title>
        <authorList>
            <person name="Jin L."/>
        </authorList>
    </citation>
    <scope>NUCLEOTIDE SEQUENCE [LARGE SCALE GENOMIC DNA]</scope>
    <source>
        <strain evidence="9">S13-6-6</strain>
    </source>
</reference>
<dbReference type="PANTHER" id="PTHR33452">
    <property type="entry name" value="OXIDOREDUCTASE CATD-RELATED"/>
    <property type="match status" value="1"/>
</dbReference>
<dbReference type="InterPro" id="IPR032808">
    <property type="entry name" value="DoxX"/>
</dbReference>
<organism evidence="8 9">
    <name type="scientific">Lacibacter sediminis</name>
    <dbReference type="NCBI Taxonomy" id="2760713"/>
    <lineage>
        <taxon>Bacteria</taxon>
        <taxon>Pseudomonadati</taxon>
        <taxon>Bacteroidota</taxon>
        <taxon>Chitinophagia</taxon>
        <taxon>Chitinophagales</taxon>
        <taxon>Chitinophagaceae</taxon>
        <taxon>Lacibacter</taxon>
    </lineage>
</organism>
<gene>
    <name evidence="8" type="ORF">H4075_06875</name>
</gene>
<evidence type="ECO:0000256" key="1">
    <source>
        <dbReference type="ARBA" id="ARBA00004651"/>
    </source>
</evidence>
<evidence type="ECO:0000256" key="4">
    <source>
        <dbReference type="ARBA" id="ARBA00022692"/>
    </source>
</evidence>
<comment type="subcellular location">
    <subcellularLocation>
        <location evidence="1">Cell membrane</location>
        <topology evidence="1">Multi-pass membrane protein</topology>
    </subcellularLocation>
</comment>
<dbReference type="GO" id="GO:0005886">
    <property type="term" value="C:plasma membrane"/>
    <property type="evidence" value="ECO:0007669"/>
    <property type="project" value="UniProtKB-SubCell"/>
</dbReference>
<dbReference type="Proteomes" id="UP000515344">
    <property type="component" value="Chromosome"/>
</dbReference>
<feature type="transmembrane region" description="Helical" evidence="7">
    <location>
        <begin position="12"/>
        <end position="30"/>
    </location>
</feature>
<dbReference type="KEGG" id="lacs:H4075_06875"/>
<comment type="similarity">
    <text evidence="2">Belongs to the DoxX family.</text>
</comment>